<evidence type="ECO:0000313" key="2">
    <source>
        <dbReference type="EMBL" id="KAF0898472.1"/>
    </source>
</evidence>
<evidence type="ECO:0000256" key="1">
    <source>
        <dbReference type="SAM" id="MobiDB-lite"/>
    </source>
</evidence>
<protein>
    <submittedName>
        <fullName evidence="3">Uncharacterized protein</fullName>
    </submittedName>
</protein>
<comment type="caution">
    <text evidence="3">The sequence shown here is derived from an EMBL/GenBank/DDBJ whole genome shotgun (WGS) entry which is preliminary data.</text>
</comment>
<proteinExistence type="predicted"/>
<evidence type="ECO:0000313" key="3">
    <source>
        <dbReference type="EMBL" id="KAF0905797.1"/>
    </source>
</evidence>
<evidence type="ECO:0000313" key="4">
    <source>
        <dbReference type="Proteomes" id="UP000479710"/>
    </source>
</evidence>
<feature type="region of interest" description="Disordered" evidence="1">
    <location>
        <begin position="25"/>
        <end position="62"/>
    </location>
</feature>
<feature type="compositionally biased region" description="Low complexity" evidence="1">
    <location>
        <begin position="44"/>
        <end position="62"/>
    </location>
</feature>
<sequence length="62" mass="6890">MEEEAYCCLFRLAFLEHHLREFVCPDTRRPGKAPGSTHHRRRSPSAMSPLPTAPPSSASATP</sequence>
<name>A0A6G1D0E7_9ORYZ</name>
<gene>
    <name evidence="2" type="ORF">E2562_008074</name>
    <name evidence="3" type="ORF">E2562_008849</name>
</gene>
<keyword evidence="4" id="KW-1185">Reference proteome</keyword>
<dbReference type="EMBL" id="SPHZ02000007">
    <property type="protein sequence ID" value="KAF0905797.1"/>
    <property type="molecule type" value="Genomic_DNA"/>
</dbReference>
<accession>A0A6G1D0E7</accession>
<organism evidence="3 4">
    <name type="scientific">Oryza meyeriana var. granulata</name>
    <dbReference type="NCBI Taxonomy" id="110450"/>
    <lineage>
        <taxon>Eukaryota</taxon>
        <taxon>Viridiplantae</taxon>
        <taxon>Streptophyta</taxon>
        <taxon>Embryophyta</taxon>
        <taxon>Tracheophyta</taxon>
        <taxon>Spermatophyta</taxon>
        <taxon>Magnoliopsida</taxon>
        <taxon>Liliopsida</taxon>
        <taxon>Poales</taxon>
        <taxon>Poaceae</taxon>
        <taxon>BOP clade</taxon>
        <taxon>Oryzoideae</taxon>
        <taxon>Oryzeae</taxon>
        <taxon>Oryzinae</taxon>
        <taxon>Oryza</taxon>
        <taxon>Oryza meyeriana</taxon>
    </lineage>
</organism>
<dbReference type="Proteomes" id="UP000479710">
    <property type="component" value="Unassembled WGS sequence"/>
</dbReference>
<dbReference type="EMBL" id="SPHZ02000009">
    <property type="protein sequence ID" value="KAF0898472.1"/>
    <property type="molecule type" value="Genomic_DNA"/>
</dbReference>
<reference evidence="3 4" key="1">
    <citation type="submission" date="2019-11" db="EMBL/GenBank/DDBJ databases">
        <title>Whole genome sequence of Oryza granulata.</title>
        <authorList>
            <person name="Li W."/>
        </authorList>
    </citation>
    <scope>NUCLEOTIDE SEQUENCE [LARGE SCALE GENOMIC DNA]</scope>
    <source>
        <strain evidence="4">cv. Menghai</strain>
        <tissue evidence="3">Leaf</tissue>
    </source>
</reference>
<dbReference type="AlphaFoldDB" id="A0A6G1D0E7"/>